<keyword evidence="2" id="KW-0413">Isomerase</keyword>
<evidence type="ECO:0000313" key="3">
    <source>
        <dbReference type="Proteomes" id="UP000241954"/>
    </source>
</evidence>
<name>A0A2T3MNU4_9GAMM</name>
<evidence type="ECO:0000313" key="2">
    <source>
        <dbReference type="EMBL" id="PSV98595.1"/>
    </source>
</evidence>
<evidence type="ECO:0000259" key="1">
    <source>
        <dbReference type="Pfam" id="PF05523"/>
    </source>
</evidence>
<dbReference type="RefSeq" id="WP_107236783.1">
    <property type="nucleotide sequence ID" value="NZ_PYLW01000003.1"/>
</dbReference>
<dbReference type="GO" id="GO:0016853">
    <property type="term" value="F:isomerase activity"/>
    <property type="evidence" value="ECO:0007669"/>
    <property type="project" value="UniProtKB-KW"/>
</dbReference>
<reference evidence="2 3" key="1">
    <citation type="submission" date="2018-01" db="EMBL/GenBank/DDBJ databases">
        <title>Whole genome sequencing of Histamine producing bacteria.</title>
        <authorList>
            <person name="Butler K."/>
        </authorList>
    </citation>
    <scope>NUCLEOTIDE SEQUENCE [LARGE SCALE GENOMIC DNA]</scope>
    <source>
        <strain evidence="2 3">NCIMB 13481</strain>
    </source>
</reference>
<dbReference type="Proteomes" id="UP000241954">
    <property type="component" value="Unassembled WGS sequence"/>
</dbReference>
<dbReference type="InterPro" id="IPR011051">
    <property type="entry name" value="RmlC_Cupin_sf"/>
</dbReference>
<dbReference type="EMBL" id="PYLW01000003">
    <property type="protein sequence ID" value="PSV98595.1"/>
    <property type="molecule type" value="Genomic_DNA"/>
</dbReference>
<sequence length="133" mass="15465">MNLIKLIEFNKLGDDRGSLISLEGNLNIPFEIRRVYYIFGTKENISRGFHAHKDLQQVAICVKGSCRFILDNGILRQSVILDKPNVGLYIDSMKWREMHNFSDDCVLMVLASHQYDESDYIRNYDDFITLSVK</sequence>
<dbReference type="AlphaFoldDB" id="A0A2T3MNU4"/>
<dbReference type="InterPro" id="IPR008894">
    <property type="entry name" value="QdtA_cupin_dom"/>
</dbReference>
<dbReference type="InterPro" id="IPR014710">
    <property type="entry name" value="RmlC-like_jellyroll"/>
</dbReference>
<dbReference type="CDD" id="cd20292">
    <property type="entry name" value="cupin_QdtA-like"/>
    <property type="match status" value="1"/>
</dbReference>
<gene>
    <name evidence="2" type="ORF">C9I88_03970</name>
</gene>
<comment type="caution">
    <text evidence="2">The sequence shown here is derived from an EMBL/GenBank/DDBJ whole genome shotgun (WGS) entry which is preliminary data.</text>
</comment>
<dbReference type="Pfam" id="PF05523">
    <property type="entry name" value="FdtA"/>
    <property type="match status" value="1"/>
</dbReference>
<protein>
    <submittedName>
        <fullName evidence="2">dTDP-6-deoxy-3,4-keto-hexulose isomerase</fullName>
    </submittedName>
</protein>
<dbReference type="SUPFAM" id="SSF51182">
    <property type="entry name" value="RmlC-like cupins"/>
    <property type="match status" value="1"/>
</dbReference>
<proteinExistence type="predicted"/>
<organism evidence="2 3">
    <name type="scientific">Photobacterium iliopiscarium</name>
    <dbReference type="NCBI Taxonomy" id="56192"/>
    <lineage>
        <taxon>Bacteria</taxon>
        <taxon>Pseudomonadati</taxon>
        <taxon>Pseudomonadota</taxon>
        <taxon>Gammaproteobacteria</taxon>
        <taxon>Vibrionales</taxon>
        <taxon>Vibrionaceae</taxon>
        <taxon>Photobacterium</taxon>
    </lineage>
</organism>
<dbReference type="Gene3D" id="2.60.120.10">
    <property type="entry name" value="Jelly Rolls"/>
    <property type="match status" value="1"/>
</dbReference>
<accession>A0A2T3MNU4</accession>
<feature type="domain" description="Sugar 3,4-ketoisomerase QdtA cupin" evidence="1">
    <location>
        <begin position="4"/>
        <end position="129"/>
    </location>
</feature>